<dbReference type="AlphaFoldDB" id="A0AAE0J7R3"/>
<protein>
    <recommendedName>
        <fullName evidence="1">2EXR domain-containing protein</fullName>
    </recommendedName>
</protein>
<dbReference type="Proteomes" id="UP001278500">
    <property type="component" value="Unassembled WGS sequence"/>
</dbReference>
<accession>A0AAE0J7R3</accession>
<evidence type="ECO:0000313" key="3">
    <source>
        <dbReference type="Proteomes" id="UP001278500"/>
    </source>
</evidence>
<name>A0AAE0J7R3_9PEZI</name>
<comment type="caution">
    <text evidence="2">The sequence shown here is derived from an EMBL/GenBank/DDBJ whole genome shotgun (WGS) entry which is preliminary data.</text>
</comment>
<reference evidence="2" key="1">
    <citation type="journal article" date="2023" name="Mol. Phylogenet. Evol.">
        <title>Genome-scale phylogeny and comparative genomics of the fungal order Sordariales.</title>
        <authorList>
            <person name="Hensen N."/>
            <person name="Bonometti L."/>
            <person name="Westerberg I."/>
            <person name="Brannstrom I.O."/>
            <person name="Guillou S."/>
            <person name="Cros-Aarteil S."/>
            <person name="Calhoun S."/>
            <person name="Haridas S."/>
            <person name="Kuo A."/>
            <person name="Mondo S."/>
            <person name="Pangilinan J."/>
            <person name="Riley R."/>
            <person name="LaButti K."/>
            <person name="Andreopoulos B."/>
            <person name="Lipzen A."/>
            <person name="Chen C."/>
            <person name="Yan M."/>
            <person name="Daum C."/>
            <person name="Ng V."/>
            <person name="Clum A."/>
            <person name="Steindorff A."/>
            <person name="Ohm R.A."/>
            <person name="Martin F."/>
            <person name="Silar P."/>
            <person name="Natvig D.O."/>
            <person name="Lalanne C."/>
            <person name="Gautier V."/>
            <person name="Ament-Velasquez S.L."/>
            <person name="Kruys A."/>
            <person name="Hutchinson M.I."/>
            <person name="Powell A.J."/>
            <person name="Barry K."/>
            <person name="Miller A.N."/>
            <person name="Grigoriev I.V."/>
            <person name="Debuchy R."/>
            <person name="Gladieux P."/>
            <person name="Hiltunen Thoren M."/>
            <person name="Johannesson H."/>
        </authorList>
    </citation>
    <scope>NUCLEOTIDE SEQUENCE</scope>
    <source>
        <strain evidence="2">CBS 560.94</strain>
    </source>
</reference>
<reference evidence="2" key="2">
    <citation type="submission" date="2023-06" db="EMBL/GenBank/DDBJ databases">
        <authorList>
            <consortium name="Lawrence Berkeley National Laboratory"/>
            <person name="Haridas S."/>
            <person name="Hensen N."/>
            <person name="Bonometti L."/>
            <person name="Westerberg I."/>
            <person name="Brannstrom I.O."/>
            <person name="Guillou S."/>
            <person name="Cros-Aarteil S."/>
            <person name="Calhoun S."/>
            <person name="Kuo A."/>
            <person name="Mondo S."/>
            <person name="Pangilinan J."/>
            <person name="Riley R."/>
            <person name="Labutti K."/>
            <person name="Andreopoulos B."/>
            <person name="Lipzen A."/>
            <person name="Chen C."/>
            <person name="Yanf M."/>
            <person name="Daum C."/>
            <person name="Ng V."/>
            <person name="Clum A."/>
            <person name="Steindorff A."/>
            <person name="Ohm R."/>
            <person name="Martin F."/>
            <person name="Silar P."/>
            <person name="Natvig D."/>
            <person name="Lalanne C."/>
            <person name="Gautier V."/>
            <person name="Ament-Velasquez S.L."/>
            <person name="Kruys A."/>
            <person name="Hutchinson M.I."/>
            <person name="Powell A.J."/>
            <person name="Barry K."/>
            <person name="Miller A.N."/>
            <person name="Grigoriev I.V."/>
            <person name="Debuchy R."/>
            <person name="Gladieux P."/>
            <person name="Thoren M.H."/>
            <person name="Johannesson H."/>
        </authorList>
    </citation>
    <scope>NUCLEOTIDE SEQUENCE</scope>
    <source>
        <strain evidence="2">CBS 560.94</strain>
    </source>
</reference>
<organism evidence="2 3">
    <name type="scientific">Neurospora tetraspora</name>
    <dbReference type="NCBI Taxonomy" id="94610"/>
    <lineage>
        <taxon>Eukaryota</taxon>
        <taxon>Fungi</taxon>
        <taxon>Dikarya</taxon>
        <taxon>Ascomycota</taxon>
        <taxon>Pezizomycotina</taxon>
        <taxon>Sordariomycetes</taxon>
        <taxon>Sordariomycetidae</taxon>
        <taxon>Sordariales</taxon>
        <taxon>Sordariaceae</taxon>
        <taxon>Neurospora</taxon>
    </lineage>
</organism>
<dbReference type="RefSeq" id="XP_062677889.1">
    <property type="nucleotide sequence ID" value="XM_062828560.1"/>
</dbReference>
<dbReference type="Pfam" id="PF20150">
    <property type="entry name" value="2EXR"/>
    <property type="match status" value="1"/>
</dbReference>
<gene>
    <name evidence="2" type="ORF">B0H65DRAFT_512281</name>
</gene>
<keyword evidence="3" id="KW-1185">Reference proteome</keyword>
<dbReference type="PANTHER" id="PTHR35910:SF1">
    <property type="entry name" value="2EXR DOMAIN-CONTAINING PROTEIN"/>
    <property type="match status" value="1"/>
</dbReference>
<dbReference type="GeneID" id="87865714"/>
<sequence length="149" mass="17121">MATIFHRFPYLPWELRARIWELSAEPRTVQVLTGEYGKPLSDASVGKKEYKRVFSSTPMPAMLQVCRESRNLGVYRQCFSEVERIPDFVPKASWRRYVWLNLDLDIIDIGMQDLRDLKLVAPSIKRLKLERAGLTKSVPTSEPGAPRAA</sequence>
<feature type="domain" description="2EXR" evidence="1">
    <location>
        <begin position="5"/>
        <end position="107"/>
    </location>
</feature>
<dbReference type="PANTHER" id="PTHR35910">
    <property type="entry name" value="2EXR DOMAIN-CONTAINING PROTEIN"/>
    <property type="match status" value="1"/>
</dbReference>
<evidence type="ECO:0000313" key="2">
    <source>
        <dbReference type="EMBL" id="KAK3338438.1"/>
    </source>
</evidence>
<proteinExistence type="predicted"/>
<evidence type="ECO:0000259" key="1">
    <source>
        <dbReference type="Pfam" id="PF20150"/>
    </source>
</evidence>
<dbReference type="InterPro" id="IPR045518">
    <property type="entry name" value="2EXR"/>
</dbReference>
<dbReference type="EMBL" id="JAUEPP010000008">
    <property type="protein sequence ID" value="KAK3338438.1"/>
    <property type="molecule type" value="Genomic_DNA"/>
</dbReference>